<evidence type="ECO:0000256" key="3">
    <source>
        <dbReference type="ARBA" id="ARBA00022692"/>
    </source>
</evidence>
<dbReference type="Gene3D" id="1.20.1250.20">
    <property type="entry name" value="MFS general substrate transporter like domains"/>
    <property type="match status" value="1"/>
</dbReference>
<dbReference type="InParanoid" id="A0A194XCM6"/>
<dbReference type="SUPFAM" id="SSF103473">
    <property type="entry name" value="MFS general substrate transporter"/>
    <property type="match status" value="1"/>
</dbReference>
<dbReference type="GeneID" id="28826563"/>
<feature type="region of interest" description="Disordered" evidence="6">
    <location>
        <begin position="1"/>
        <end position="23"/>
    </location>
</feature>
<feature type="transmembrane region" description="Helical" evidence="7">
    <location>
        <begin position="291"/>
        <end position="316"/>
    </location>
</feature>
<dbReference type="InterPro" id="IPR005829">
    <property type="entry name" value="Sugar_transporter_CS"/>
</dbReference>
<organism evidence="9 10">
    <name type="scientific">Mollisia scopiformis</name>
    <name type="common">Conifer needle endophyte fungus</name>
    <name type="synonym">Phialocephala scopiformis</name>
    <dbReference type="NCBI Taxonomy" id="149040"/>
    <lineage>
        <taxon>Eukaryota</taxon>
        <taxon>Fungi</taxon>
        <taxon>Dikarya</taxon>
        <taxon>Ascomycota</taxon>
        <taxon>Pezizomycotina</taxon>
        <taxon>Leotiomycetes</taxon>
        <taxon>Helotiales</taxon>
        <taxon>Mollisiaceae</taxon>
        <taxon>Mollisia</taxon>
    </lineage>
</organism>
<proteinExistence type="inferred from homology"/>
<feature type="compositionally biased region" description="Basic and acidic residues" evidence="6">
    <location>
        <begin position="1"/>
        <end position="16"/>
    </location>
</feature>
<dbReference type="InterPro" id="IPR020846">
    <property type="entry name" value="MFS_dom"/>
</dbReference>
<dbReference type="PROSITE" id="PS00216">
    <property type="entry name" value="SUGAR_TRANSPORT_1"/>
    <property type="match status" value="1"/>
</dbReference>
<feature type="transmembrane region" description="Helical" evidence="7">
    <location>
        <begin position="104"/>
        <end position="123"/>
    </location>
</feature>
<feature type="transmembrane region" description="Helical" evidence="7">
    <location>
        <begin position="160"/>
        <end position="182"/>
    </location>
</feature>
<dbReference type="KEGG" id="psco:LY89DRAFT_696420"/>
<feature type="transmembrane region" description="Helical" evidence="7">
    <location>
        <begin position="135"/>
        <end position="154"/>
    </location>
</feature>
<dbReference type="RefSeq" id="XP_018072269.1">
    <property type="nucleotide sequence ID" value="XM_018216837.1"/>
</dbReference>
<dbReference type="PANTHER" id="PTHR23502:SF68">
    <property type="entry name" value="MULTIDRUG TRANSPORTER, PUTATIVE (AFU_ORTHOLOGUE AFUA_3G01120)-RELATED"/>
    <property type="match status" value="1"/>
</dbReference>
<comment type="subcellular location">
    <subcellularLocation>
        <location evidence="1">Membrane</location>
        <topology evidence="1">Multi-pass membrane protein</topology>
    </subcellularLocation>
</comment>
<evidence type="ECO:0000313" key="10">
    <source>
        <dbReference type="Proteomes" id="UP000070700"/>
    </source>
</evidence>
<dbReference type="GO" id="GO:0016020">
    <property type="term" value="C:membrane"/>
    <property type="evidence" value="ECO:0007669"/>
    <property type="project" value="UniProtKB-SubCell"/>
</dbReference>
<sequence length="505" mass="55332">MKTEESNFQPEHHLAAGHETNSATYQRNMEPNASILASDFKDKYTVDWDGPHDPTSPLNWSLTRKWANLAIVSCLAFLTPLASSMFAPSVPVVMANFHSTNTELASFVVSIFVLGFAIGPIVVGPLSELYGRKPIYITSNILFVIFTLLCAEARTLGMLFAFRFLAGCAGSTPLTVGAGSVADLMAASQRGRAMALFSLGALLGPIVGPIIGGFVAESIGWRWIFRVQTIAAFCVTIPSLFMHETYAPILLERKARHLREKNNDPLFKSKYASKLSHKLVFQHAIIRPLKLLFMSPIVALISLHLSTMFGLLYLLVTTFTYIFEDVYGFSTSSAGLTFLGIGVGNIVGVIILGPAIDKIFNAYVKKSNGIQKPEFRLPVMAYTALFVPIGLFWYGWTARSSIHYIVPVIGCSFIGFGMMGIMLPAQNYLVDAFTLYSASAISAATILRSFFGAFLPLAGQPMYDSLGVGWGNSVLGFIAIAMIPIPWAFWKYGEGIRMRYPINLD</sequence>
<accession>A0A194XCM6</accession>
<evidence type="ECO:0000256" key="6">
    <source>
        <dbReference type="SAM" id="MobiDB-lite"/>
    </source>
</evidence>
<feature type="transmembrane region" description="Helical" evidence="7">
    <location>
        <begin position="402"/>
        <end position="423"/>
    </location>
</feature>
<protein>
    <submittedName>
        <fullName evidence="9">Putative MFS multidrug transporter</fullName>
    </submittedName>
</protein>
<keyword evidence="10" id="KW-1185">Reference proteome</keyword>
<evidence type="ECO:0000313" key="9">
    <source>
        <dbReference type="EMBL" id="KUJ17914.1"/>
    </source>
</evidence>
<dbReference type="OrthoDB" id="5296287at2759"/>
<feature type="transmembrane region" description="Helical" evidence="7">
    <location>
        <begin position="470"/>
        <end position="490"/>
    </location>
</feature>
<evidence type="ECO:0000256" key="7">
    <source>
        <dbReference type="SAM" id="Phobius"/>
    </source>
</evidence>
<keyword evidence="3 7" id="KW-0812">Transmembrane</keyword>
<dbReference type="GO" id="GO:0022857">
    <property type="term" value="F:transmembrane transporter activity"/>
    <property type="evidence" value="ECO:0007669"/>
    <property type="project" value="InterPro"/>
</dbReference>
<dbReference type="GO" id="GO:0042908">
    <property type="term" value="P:xenobiotic transport"/>
    <property type="evidence" value="ECO:0007669"/>
    <property type="project" value="UniProtKB-ARBA"/>
</dbReference>
<evidence type="ECO:0000256" key="5">
    <source>
        <dbReference type="ARBA" id="ARBA00023136"/>
    </source>
</evidence>
<keyword evidence="5 7" id="KW-0472">Membrane</keyword>
<dbReference type="AlphaFoldDB" id="A0A194XCM6"/>
<dbReference type="EMBL" id="KQ947413">
    <property type="protein sequence ID" value="KUJ17914.1"/>
    <property type="molecule type" value="Genomic_DNA"/>
</dbReference>
<feature type="transmembrane region" description="Helical" evidence="7">
    <location>
        <begin position="194"/>
        <end position="215"/>
    </location>
</feature>
<comment type="similarity">
    <text evidence="2">Belongs to the major facilitator superfamily.</text>
</comment>
<dbReference type="PANTHER" id="PTHR23502">
    <property type="entry name" value="MAJOR FACILITATOR SUPERFAMILY"/>
    <property type="match status" value="1"/>
</dbReference>
<dbReference type="GO" id="GO:0140115">
    <property type="term" value="P:export across plasma membrane"/>
    <property type="evidence" value="ECO:0007669"/>
    <property type="project" value="UniProtKB-ARBA"/>
</dbReference>
<dbReference type="InterPro" id="IPR011701">
    <property type="entry name" value="MFS"/>
</dbReference>
<dbReference type="PROSITE" id="PS50850">
    <property type="entry name" value="MFS"/>
    <property type="match status" value="1"/>
</dbReference>
<evidence type="ECO:0000259" key="8">
    <source>
        <dbReference type="PROSITE" id="PS50850"/>
    </source>
</evidence>
<feature type="transmembrane region" description="Helical" evidence="7">
    <location>
        <begin position="336"/>
        <end position="356"/>
    </location>
</feature>
<evidence type="ECO:0000256" key="1">
    <source>
        <dbReference type="ARBA" id="ARBA00004141"/>
    </source>
</evidence>
<dbReference type="InterPro" id="IPR036259">
    <property type="entry name" value="MFS_trans_sf"/>
</dbReference>
<evidence type="ECO:0000256" key="2">
    <source>
        <dbReference type="ARBA" id="ARBA00008335"/>
    </source>
</evidence>
<reference evidence="9 10" key="1">
    <citation type="submission" date="2015-10" db="EMBL/GenBank/DDBJ databases">
        <title>Full genome of DAOMC 229536 Phialocephala scopiformis, a fungal endophyte of spruce producing the potent anti-insectan compound rugulosin.</title>
        <authorList>
            <consortium name="DOE Joint Genome Institute"/>
            <person name="Walker A.K."/>
            <person name="Frasz S.L."/>
            <person name="Seifert K.A."/>
            <person name="Miller J.D."/>
            <person name="Mondo S.J."/>
            <person name="Labutti K."/>
            <person name="Lipzen A."/>
            <person name="Dockter R."/>
            <person name="Kennedy M."/>
            <person name="Grigoriev I.V."/>
            <person name="Spatafora J.W."/>
        </authorList>
    </citation>
    <scope>NUCLEOTIDE SEQUENCE [LARGE SCALE GENOMIC DNA]</scope>
    <source>
        <strain evidence="9 10">CBS 120377</strain>
    </source>
</reference>
<dbReference type="Proteomes" id="UP000070700">
    <property type="component" value="Unassembled WGS sequence"/>
</dbReference>
<feature type="domain" description="Major facilitator superfamily (MFS) profile" evidence="8">
    <location>
        <begin position="68"/>
        <end position="496"/>
    </location>
</feature>
<evidence type="ECO:0000256" key="4">
    <source>
        <dbReference type="ARBA" id="ARBA00022989"/>
    </source>
</evidence>
<feature type="transmembrane region" description="Helical" evidence="7">
    <location>
        <begin position="227"/>
        <end position="251"/>
    </location>
</feature>
<gene>
    <name evidence="9" type="ORF">LY89DRAFT_696420</name>
</gene>
<feature type="transmembrane region" description="Helical" evidence="7">
    <location>
        <begin position="377"/>
        <end position="396"/>
    </location>
</feature>
<dbReference type="Pfam" id="PF07690">
    <property type="entry name" value="MFS_1"/>
    <property type="match status" value="1"/>
</dbReference>
<name>A0A194XCM6_MOLSC</name>
<dbReference type="FunFam" id="1.20.1250.20:FF:000011">
    <property type="entry name" value="MFS multidrug transporter, putative"/>
    <property type="match status" value="1"/>
</dbReference>
<dbReference type="CDD" id="cd17323">
    <property type="entry name" value="MFS_Tpo1_MDR_like"/>
    <property type="match status" value="1"/>
</dbReference>
<keyword evidence="4 7" id="KW-1133">Transmembrane helix</keyword>
<feature type="transmembrane region" description="Helical" evidence="7">
    <location>
        <begin position="435"/>
        <end position="458"/>
    </location>
</feature>
<feature type="transmembrane region" description="Helical" evidence="7">
    <location>
        <begin position="66"/>
        <end position="84"/>
    </location>
</feature>